<dbReference type="InterPro" id="IPR038573">
    <property type="entry name" value="BrnT_sf"/>
</dbReference>
<dbReference type="Proteomes" id="UP000487929">
    <property type="component" value="Unassembled WGS sequence"/>
</dbReference>
<dbReference type="OrthoDB" id="9802417at2"/>
<dbReference type="Gene3D" id="3.10.450.530">
    <property type="entry name" value="Ribonuclease toxin, BrnT, of type II toxin-antitoxin system"/>
    <property type="match status" value="1"/>
</dbReference>
<evidence type="ECO:0000313" key="1">
    <source>
        <dbReference type="EMBL" id="NAW33442.1"/>
    </source>
</evidence>
<comment type="caution">
    <text evidence="1">The sequence shown here is derived from an EMBL/GenBank/DDBJ whole genome shotgun (WGS) entry which is preliminary data.</text>
</comment>
<reference evidence="1 2" key="1">
    <citation type="submission" date="2019-12" db="EMBL/GenBank/DDBJ databases">
        <title>Draft genome sequencing of Halomonas alimentaria DSM 15356.</title>
        <authorList>
            <person name="Pandiyan K."/>
            <person name="Kushwaha P."/>
            <person name="Gowdham M."/>
            <person name="Chakdar H."/>
            <person name="Singh A."/>
            <person name="Kumar M."/>
            <person name="Saxena A.K."/>
        </authorList>
    </citation>
    <scope>NUCLEOTIDE SEQUENCE [LARGE SCALE GENOMIC DNA]</scope>
    <source>
        <strain evidence="1 2">DSM 15356</strain>
    </source>
</reference>
<proteinExistence type="predicted"/>
<dbReference type="RefSeq" id="WP_161430466.1">
    <property type="nucleotide sequence ID" value="NZ_WUTT01000001.1"/>
</dbReference>
<name>A0A7X4W308_9GAMM</name>
<gene>
    <name evidence="1" type="ORF">GRB96_03255</name>
</gene>
<dbReference type="AlphaFoldDB" id="A0A7X4W308"/>
<dbReference type="EMBL" id="WUTT01000001">
    <property type="protein sequence ID" value="NAW33442.1"/>
    <property type="molecule type" value="Genomic_DNA"/>
</dbReference>
<dbReference type="InterPro" id="IPR007460">
    <property type="entry name" value="BrnT_toxin"/>
</dbReference>
<dbReference type="Pfam" id="PF04365">
    <property type="entry name" value="BrnT_toxin"/>
    <property type="match status" value="1"/>
</dbReference>
<accession>A0A7X4W308</accession>
<sequence>MTSFEYDPRKSEANRDKHGIDFVEAQLLWQDPDLLEIPAKSTDEPRYVVIGRIGEKHWSGIITYRGARIRFISVRRARSREVELYESD</sequence>
<organism evidence="1 2">
    <name type="scientific">Halomonas alimentaria</name>
    <dbReference type="NCBI Taxonomy" id="147248"/>
    <lineage>
        <taxon>Bacteria</taxon>
        <taxon>Pseudomonadati</taxon>
        <taxon>Pseudomonadota</taxon>
        <taxon>Gammaproteobacteria</taxon>
        <taxon>Oceanospirillales</taxon>
        <taxon>Halomonadaceae</taxon>
        <taxon>Halomonas</taxon>
    </lineage>
</organism>
<keyword evidence="2" id="KW-1185">Reference proteome</keyword>
<protein>
    <submittedName>
        <fullName evidence="1">BrnT family toxin</fullName>
    </submittedName>
</protein>
<evidence type="ECO:0000313" key="2">
    <source>
        <dbReference type="Proteomes" id="UP000487929"/>
    </source>
</evidence>